<sequence>MFFSSKWLLIGANLQKYLRLFEGFGEIRWSGLPRWVFWSLHLGRGSGGGGESSSGGRVALGYHTLGFPSGGSWTVGLYQIQRQAGDCRAVLSQNGVAEALTSDHQPSKQDEKDRVEALGGYVDCRHGVWRIQGSLVVSSGIVRASLTLMERVAAVGVESNSSRRIQFPDIKKFMDGFECARPIVDPQPVLVVVQSSEGRQLTARCHSIGRNNDSVGATFAVSLGVLNMIGFIIGWHSIFSKTCCKLGQSGLSSVKNKTMMMMSGVKYGASVSKKCWQNLVTHEKNDCDGRTVTMAKQGHRQETARVHPEEAWVLAIDVHRDEVKAKTWSRSRWAVRRTLE</sequence>
<name>A0A6A2ZEG9_HIBSY</name>
<keyword evidence="1" id="KW-0472">Membrane</keyword>
<dbReference type="SUPFAM" id="SSF81606">
    <property type="entry name" value="PP2C-like"/>
    <property type="match status" value="1"/>
</dbReference>
<dbReference type="PANTHER" id="PTHR13832:SF758">
    <property type="entry name" value="PROTEIN PHOSPHATASE 2C 30-RELATED"/>
    <property type="match status" value="1"/>
</dbReference>
<evidence type="ECO:0000313" key="3">
    <source>
        <dbReference type="EMBL" id="KAE8690077.1"/>
    </source>
</evidence>
<accession>A0A6A2ZEG9</accession>
<dbReference type="Proteomes" id="UP000436088">
    <property type="component" value="Unassembled WGS sequence"/>
</dbReference>
<feature type="domain" description="PPM-type phosphatase" evidence="2">
    <location>
        <begin position="83"/>
        <end position="138"/>
    </location>
</feature>
<dbReference type="Pfam" id="PF00481">
    <property type="entry name" value="PP2C"/>
    <property type="match status" value="1"/>
</dbReference>
<dbReference type="AlphaFoldDB" id="A0A6A2ZEG9"/>
<dbReference type="InterPro" id="IPR001932">
    <property type="entry name" value="PPM-type_phosphatase-like_dom"/>
</dbReference>
<proteinExistence type="predicted"/>
<dbReference type="GO" id="GO:0004722">
    <property type="term" value="F:protein serine/threonine phosphatase activity"/>
    <property type="evidence" value="ECO:0007669"/>
    <property type="project" value="InterPro"/>
</dbReference>
<protein>
    <recommendedName>
        <fullName evidence="2">PPM-type phosphatase domain-containing protein</fullName>
    </recommendedName>
</protein>
<keyword evidence="1" id="KW-1133">Transmembrane helix</keyword>
<dbReference type="EMBL" id="VEPZ02001163">
    <property type="protein sequence ID" value="KAE8690077.1"/>
    <property type="molecule type" value="Genomic_DNA"/>
</dbReference>
<keyword evidence="4" id="KW-1185">Reference proteome</keyword>
<dbReference type="Gene3D" id="3.60.40.10">
    <property type="entry name" value="PPM-type phosphatase domain"/>
    <property type="match status" value="1"/>
</dbReference>
<dbReference type="InterPro" id="IPR015655">
    <property type="entry name" value="PP2C"/>
</dbReference>
<gene>
    <name evidence="3" type="ORF">F3Y22_tig00110927pilonHSYRG00026</name>
</gene>
<evidence type="ECO:0000259" key="2">
    <source>
        <dbReference type="Pfam" id="PF00481"/>
    </source>
</evidence>
<reference evidence="3" key="1">
    <citation type="submission" date="2019-09" db="EMBL/GenBank/DDBJ databases">
        <title>Draft genome information of white flower Hibiscus syriacus.</title>
        <authorList>
            <person name="Kim Y.-M."/>
        </authorList>
    </citation>
    <scope>NUCLEOTIDE SEQUENCE [LARGE SCALE GENOMIC DNA]</scope>
    <source>
        <strain evidence="3">YM2019G1</strain>
    </source>
</reference>
<comment type="caution">
    <text evidence="3">The sequence shown here is derived from an EMBL/GenBank/DDBJ whole genome shotgun (WGS) entry which is preliminary data.</text>
</comment>
<evidence type="ECO:0000256" key="1">
    <source>
        <dbReference type="SAM" id="Phobius"/>
    </source>
</evidence>
<dbReference type="InterPro" id="IPR036457">
    <property type="entry name" value="PPM-type-like_dom_sf"/>
</dbReference>
<keyword evidence="1" id="KW-0812">Transmembrane</keyword>
<evidence type="ECO:0000313" key="4">
    <source>
        <dbReference type="Proteomes" id="UP000436088"/>
    </source>
</evidence>
<organism evidence="3 4">
    <name type="scientific">Hibiscus syriacus</name>
    <name type="common">Rose of Sharon</name>
    <dbReference type="NCBI Taxonomy" id="106335"/>
    <lineage>
        <taxon>Eukaryota</taxon>
        <taxon>Viridiplantae</taxon>
        <taxon>Streptophyta</taxon>
        <taxon>Embryophyta</taxon>
        <taxon>Tracheophyta</taxon>
        <taxon>Spermatophyta</taxon>
        <taxon>Magnoliopsida</taxon>
        <taxon>eudicotyledons</taxon>
        <taxon>Gunneridae</taxon>
        <taxon>Pentapetalae</taxon>
        <taxon>rosids</taxon>
        <taxon>malvids</taxon>
        <taxon>Malvales</taxon>
        <taxon>Malvaceae</taxon>
        <taxon>Malvoideae</taxon>
        <taxon>Hibiscus</taxon>
    </lineage>
</organism>
<feature type="transmembrane region" description="Helical" evidence="1">
    <location>
        <begin position="214"/>
        <end position="235"/>
    </location>
</feature>
<dbReference type="PANTHER" id="PTHR13832">
    <property type="entry name" value="PROTEIN PHOSPHATASE 2C"/>
    <property type="match status" value="1"/>
</dbReference>